<dbReference type="PANTHER" id="PTHR43122">
    <property type="entry name" value="FERREDOXIN SUBUNIT OF PYRUVATE:FLAVODOXIN OXIDOREDUCTASE-RELATED"/>
    <property type="match status" value="1"/>
</dbReference>
<sequence length="301" mass="33311">MKAVIVVFSQTGNTLKLAERIQEGIAAEWSECELVALEKADGMDFASYDLVGLGCPSFYCKEPFNVTDFIEALPRLDGKNWFVFASHGCEMGPVLVSMAEKLAEKGVTVIGSTHVYGDAFLPFYPHPTYTTGHPLEKDLDQACEFGKTMAKNSVAIASGQKELIDPPTLEHIPDWAQKDRVNLSREIMPKIMPKFTINQDECIQCGLCEDQCPVDGIDISADPPKIQEPCIYCFMCAKSCPECAIEADWSGLVKMAPGNYARYLVSLKAAEARGDFQFMVDPDSINFDDPMHVQQARKKNS</sequence>
<dbReference type="Gene3D" id="3.30.70.20">
    <property type="match status" value="1"/>
</dbReference>
<evidence type="ECO:0000256" key="2">
    <source>
        <dbReference type="ARBA" id="ARBA00023004"/>
    </source>
</evidence>
<dbReference type="GO" id="GO:0051536">
    <property type="term" value="F:iron-sulfur cluster binding"/>
    <property type="evidence" value="ECO:0007669"/>
    <property type="project" value="UniProtKB-KW"/>
</dbReference>
<dbReference type="GO" id="GO:0046872">
    <property type="term" value="F:metal ion binding"/>
    <property type="evidence" value="ECO:0007669"/>
    <property type="project" value="UniProtKB-KW"/>
</dbReference>
<dbReference type="Gene3D" id="3.40.50.360">
    <property type="match status" value="1"/>
</dbReference>
<dbReference type="InterPro" id="IPR008254">
    <property type="entry name" value="Flavodoxin/NO_synth"/>
</dbReference>
<protein>
    <submittedName>
        <fullName evidence="6">Flavodoxin</fullName>
    </submittedName>
</protein>
<gene>
    <name evidence="6" type="ORF">SAMN02745216_02074</name>
</gene>
<dbReference type="OrthoDB" id="9798098at2"/>
<evidence type="ECO:0000259" key="5">
    <source>
        <dbReference type="PROSITE" id="PS51379"/>
    </source>
</evidence>
<dbReference type="AlphaFoldDB" id="A0A1M6LA00"/>
<proteinExistence type="predicted"/>
<feature type="domain" description="4Fe-4S ferredoxin-type" evidence="5">
    <location>
        <begin position="227"/>
        <end position="250"/>
    </location>
</feature>
<dbReference type="PROSITE" id="PS51379">
    <property type="entry name" value="4FE4S_FER_2"/>
    <property type="match status" value="2"/>
</dbReference>
<dbReference type="InterPro" id="IPR026816">
    <property type="entry name" value="Flavodoxin_dom"/>
</dbReference>
<keyword evidence="7" id="KW-1185">Reference proteome</keyword>
<dbReference type="Pfam" id="PF00037">
    <property type="entry name" value="Fer4"/>
    <property type="match status" value="1"/>
</dbReference>
<evidence type="ECO:0000256" key="1">
    <source>
        <dbReference type="ARBA" id="ARBA00022723"/>
    </source>
</evidence>
<dbReference type="InterPro" id="IPR047964">
    <property type="entry name" value="EFR1-like"/>
</dbReference>
<accession>A0A1M6LA00</accession>
<dbReference type="InterPro" id="IPR017896">
    <property type="entry name" value="4Fe4S_Fe-S-bd"/>
</dbReference>
<dbReference type="SUPFAM" id="SSF54862">
    <property type="entry name" value="4Fe-4S ferredoxins"/>
    <property type="match status" value="1"/>
</dbReference>
<dbReference type="NCBIfam" id="NF038196">
    <property type="entry name" value="ferrodoxin_EFR1"/>
    <property type="match status" value="1"/>
</dbReference>
<dbReference type="Proteomes" id="UP000183994">
    <property type="component" value="Unassembled WGS sequence"/>
</dbReference>
<evidence type="ECO:0000313" key="7">
    <source>
        <dbReference type="Proteomes" id="UP000183994"/>
    </source>
</evidence>
<feature type="domain" description="Flavodoxin-like" evidence="4">
    <location>
        <begin position="3"/>
        <end position="150"/>
    </location>
</feature>
<dbReference type="InterPro" id="IPR017900">
    <property type="entry name" value="4Fe4S_Fe_S_CS"/>
</dbReference>
<dbReference type="PANTHER" id="PTHR43122:SF1">
    <property type="entry name" value="IRON-SULFUR-BINDING PROTEIN"/>
    <property type="match status" value="1"/>
</dbReference>
<dbReference type="PROSITE" id="PS50902">
    <property type="entry name" value="FLAVODOXIN_LIKE"/>
    <property type="match status" value="1"/>
</dbReference>
<dbReference type="PROSITE" id="PS00198">
    <property type="entry name" value="4FE4S_FER_1"/>
    <property type="match status" value="2"/>
</dbReference>
<evidence type="ECO:0000259" key="4">
    <source>
        <dbReference type="PROSITE" id="PS50902"/>
    </source>
</evidence>
<dbReference type="GO" id="GO:0010181">
    <property type="term" value="F:FMN binding"/>
    <property type="evidence" value="ECO:0007669"/>
    <property type="project" value="InterPro"/>
</dbReference>
<keyword evidence="1" id="KW-0479">Metal-binding</keyword>
<feature type="domain" description="4Fe-4S ferredoxin-type" evidence="5">
    <location>
        <begin position="193"/>
        <end position="222"/>
    </location>
</feature>
<keyword evidence="2" id="KW-0408">Iron</keyword>
<dbReference type="SUPFAM" id="SSF52218">
    <property type="entry name" value="Flavoproteins"/>
    <property type="match status" value="1"/>
</dbReference>
<dbReference type="EMBL" id="FQZU01000010">
    <property type="protein sequence ID" value="SHJ67959.1"/>
    <property type="molecule type" value="Genomic_DNA"/>
</dbReference>
<organism evidence="6 7">
    <name type="scientific">Desulfatibacillum alkenivorans DSM 16219</name>
    <dbReference type="NCBI Taxonomy" id="1121393"/>
    <lineage>
        <taxon>Bacteria</taxon>
        <taxon>Pseudomonadati</taxon>
        <taxon>Thermodesulfobacteriota</taxon>
        <taxon>Desulfobacteria</taxon>
        <taxon>Desulfobacterales</taxon>
        <taxon>Desulfatibacillaceae</taxon>
        <taxon>Desulfatibacillum</taxon>
    </lineage>
</organism>
<evidence type="ECO:0000256" key="3">
    <source>
        <dbReference type="ARBA" id="ARBA00023014"/>
    </source>
</evidence>
<keyword evidence="3" id="KW-0411">Iron-sulfur</keyword>
<reference evidence="7" key="1">
    <citation type="submission" date="2016-11" db="EMBL/GenBank/DDBJ databases">
        <authorList>
            <person name="Varghese N."/>
            <person name="Submissions S."/>
        </authorList>
    </citation>
    <scope>NUCLEOTIDE SEQUENCE [LARGE SCALE GENOMIC DNA]</scope>
    <source>
        <strain evidence="7">DSM 16219</strain>
    </source>
</reference>
<dbReference type="Pfam" id="PF12724">
    <property type="entry name" value="Flavodoxin_5"/>
    <property type="match status" value="1"/>
</dbReference>
<evidence type="ECO:0000313" key="6">
    <source>
        <dbReference type="EMBL" id="SHJ67959.1"/>
    </source>
</evidence>
<dbReference type="RefSeq" id="WP_073475511.1">
    <property type="nucleotide sequence ID" value="NZ_FQZU01000010.1"/>
</dbReference>
<dbReference type="STRING" id="1121393.SAMN02745216_02074"/>
<dbReference type="InterPro" id="IPR029039">
    <property type="entry name" value="Flavoprotein-like_sf"/>
</dbReference>
<name>A0A1M6LA00_9BACT</name>